<sequence>MAVIGAAATALVLAAGTASAGPGSLGSVGAGSTGSLGSVGAGSTGTGSVGSGSSVPPGLQEDPGPVPPTRDDIVTPAIVGERVVSEQLVQYTVASPALRREVTVQVLLPADRSAPRPTLYMLDGVSARNNKSGWISRGGAPEFFADKDVNVVLPNGGRGSMYADWDQDDPKLGLNRWETFLTEELPPLVDAKLNTNGVNAIAGISMGAQSAMMLTHRHPDLYQGVAGMSGCYSTSDPLGRLIVQTTVTSQGGDPANMWTDPEGPEWVAHDSVRNAERLRGKPIYLSVSNGLPGQFEEGSDDTRRLVLGGTIEAGSNVCTRIFESRLRQLDIPVTVDYEGAGVHDWEYWQIQLPKAWPTLERALGLA</sequence>
<dbReference type="Gene3D" id="3.40.50.1820">
    <property type="entry name" value="alpha/beta hydrolase"/>
    <property type="match status" value="1"/>
</dbReference>
<name>A0A438BAU0_9NOCA</name>
<gene>
    <name evidence="3" type="ORF">EGT67_17145</name>
</gene>
<evidence type="ECO:0000313" key="3">
    <source>
        <dbReference type="EMBL" id="RVW08143.1"/>
    </source>
</evidence>
<dbReference type="Pfam" id="PF00756">
    <property type="entry name" value="Esterase"/>
    <property type="match status" value="1"/>
</dbReference>
<feature type="signal peptide" evidence="2">
    <location>
        <begin position="1"/>
        <end position="20"/>
    </location>
</feature>
<evidence type="ECO:0000313" key="4">
    <source>
        <dbReference type="Proteomes" id="UP000286208"/>
    </source>
</evidence>
<dbReference type="Proteomes" id="UP000286208">
    <property type="component" value="Unassembled WGS sequence"/>
</dbReference>
<evidence type="ECO:0000256" key="1">
    <source>
        <dbReference type="SAM" id="MobiDB-lite"/>
    </source>
</evidence>
<feature type="region of interest" description="Disordered" evidence="1">
    <location>
        <begin position="39"/>
        <end position="73"/>
    </location>
</feature>
<dbReference type="EMBL" id="RKLP01000009">
    <property type="protein sequence ID" value="RVW08143.1"/>
    <property type="molecule type" value="Genomic_DNA"/>
</dbReference>
<dbReference type="AlphaFoldDB" id="A0A438BAU0"/>
<comment type="caution">
    <text evidence="3">The sequence shown here is derived from an EMBL/GenBank/DDBJ whole genome shotgun (WGS) entry which is preliminary data.</text>
</comment>
<dbReference type="InterPro" id="IPR000801">
    <property type="entry name" value="Esterase-like"/>
</dbReference>
<feature type="compositionally biased region" description="Gly residues" evidence="1">
    <location>
        <begin position="39"/>
        <end position="50"/>
    </location>
</feature>
<protein>
    <submittedName>
        <fullName evidence="3">Esterase family protein</fullName>
    </submittedName>
</protein>
<organism evidence="3 4">
    <name type="scientific">Prescottella agglutinans</name>
    <dbReference type="NCBI Taxonomy" id="1644129"/>
    <lineage>
        <taxon>Bacteria</taxon>
        <taxon>Bacillati</taxon>
        <taxon>Actinomycetota</taxon>
        <taxon>Actinomycetes</taxon>
        <taxon>Mycobacteriales</taxon>
        <taxon>Nocardiaceae</taxon>
        <taxon>Prescottella</taxon>
    </lineage>
</organism>
<dbReference type="InterPro" id="IPR029058">
    <property type="entry name" value="AB_hydrolase_fold"/>
</dbReference>
<dbReference type="InterPro" id="IPR050583">
    <property type="entry name" value="Mycobacterial_A85_antigen"/>
</dbReference>
<dbReference type="PANTHER" id="PTHR48098:SF1">
    <property type="entry name" value="DIACYLGLYCEROL ACYLTRANSFERASE_MYCOLYLTRANSFERASE AG85A"/>
    <property type="match status" value="1"/>
</dbReference>
<accession>A0A438BAU0</accession>
<reference evidence="3 4" key="1">
    <citation type="submission" date="2018-11" db="EMBL/GenBank/DDBJ databases">
        <title>Rhodococcus spongicola sp. nov. and Rhodococcus xishaensis sp. nov. from marine sponges.</title>
        <authorList>
            <person name="Li L."/>
            <person name="Lin H.W."/>
        </authorList>
    </citation>
    <scope>NUCLEOTIDE SEQUENCE [LARGE SCALE GENOMIC DNA]</scope>
    <source>
        <strain evidence="3 4">CCTCC AB2014297</strain>
    </source>
</reference>
<evidence type="ECO:0000256" key="2">
    <source>
        <dbReference type="SAM" id="SignalP"/>
    </source>
</evidence>
<dbReference type="GO" id="GO:0016747">
    <property type="term" value="F:acyltransferase activity, transferring groups other than amino-acyl groups"/>
    <property type="evidence" value="ECO:0007669"/>
    <property type="project" value="TreeGrafter"/>
</dbReference>
<proteinExistence type="predicted"/>
<dbReference type="SUPFAM" id="SSF53474">
    <property type="entry name" value="alpha/beta-Hydrolases"/>
    <property type="match status" value="1"/>
</dbReference>
<dbReference type="OrthoDB" id="4510758at2"/>
<keyword evidence="4" id="KW-1185">Reference proteome</keyword>
<keyword evidence="2" id="KW-0732">Signal</keyword>
<dbReference type="PANTHER" id="PTHR48098">
    <property type="entry name" value="ENTEROCHELIN ESTERASE-RELATED"/>
    <property type="match status" value="1"/>
</dbReference>
<feature type="chain" id="PRO_5019095945" evidence="2">
    <location>
        <begin position="21"/>
        <end position="366"/>
    </location>
</feature>